<feature type="repeat" description="WD" evidence="3">
    <location>
        <begin position="2412"/>
        <end position="2453"/>
    </location>
</feature>
<feature type="repeat" description="WD" evidence="3">
    <location>
        <begin position="973"/>
        <end position="1004"/>
    </location>
</feature>
<dbReference type="Pfam" id="PF00400">
    <property type="entry name" value="WD40"/>
    <property type="match status" value="27"/>
</dbReference>
<dbReference type="Gene3D" id="2.130.10.10">
    <property type="entry name" value="YVTN repeat-like/Quinoprotein amine dehydrogenase"/>
    <property type="match status" value="10"/>
</dbReference>
<feature type="repeat" description="WD" evidence="3">
    <location>
        <begin position="2284"/>
        <end position="2316"/>
    </location>
</feature>
<evidence type="ECO:0000256" key="3">
    <source>
        <dbReference type="PROSITE-ProRule" id="PRU00221"/>
    </source>
</evidence>
<dbReference type="SUPFAM" id="SSF50998">
    <property type="entry name" value="Quinoprotein alcohol dehydrogenase-like"/>
    <property type="match status" value="2"/>
</dbReference>
<dbReference type="Gene3D" id="3.40.50.300">
    <property type="entry name" value="P-loop containing nucleotide triphosphate hydrolases"/>
    <property type="match status" value="2"/>
</dbReference>
<dbReference type="InterPro" id="IPR001680">
    <property type="entry name" value="WD40_rpt"/>
</dbReference>
<feature type="repeat" description="WD" evidence="3">
    <location>
        <begin position="2541"/>
        <end position="2582"/>
    </location>
</feature>
<dbReference type="CDD" id="cd00200">
    <property type="entry name" value="WD40"/>
    <property type="match status" value="4"/>
</dbReference>
<feature type="repeat" description="WD" evidence="3">
    <location>
        <begin position="2670"/>
        <end position="2702"/>
    </location>
</feature>
<gene>
    <name evidence="6" type="ORF">CTheo_7248</name>
</gene>
<feature type="domain" description="NACHT" evidence="5">
    <location>
        <begin position="1706"/>
        <end position="1851"/>
    </location>
</feature>
<feature type="repeat" description="WD" evidence="3">
    <location>
        <begin position="2370"/>
        <end position="2411"/>
    </location>
</feature>
<protein>
    <submittedName>
        <fullName evidence="6">Vegetative incompatibility protein HET-E-1</fullName>
    </submittedName>
</protein>
<dbReference type="InterPro" id="IPR020472">
    <property type="entry name" value="WD40_PAC1"/>
</dbReference>
<evidence type="ECO:0000256" key="2">
    <source>
        <dbReference type="ARBA" id="ARBA00022737"/>
    </source>
</evidence>
<keyword evidence="2" id="KW-0677">Repeat</keyword>
<dbReference type="SMART" id="SM00320">
    <property type="entry name" value="WD40"/>
    <property type="match status" value="28"/>
</dbReference>
<evidence type="ECO:0000256" key="1">
    <source>
        <dbReference type="ARBA" id="ARBA00022574"/>
    </source>
</evidence>
<proteinExistence type="predicted"/>
<evidence type="ECO:0000313" key="7">
    <source>
        <dbReference type="Proteomes" id="UP000383932"/>
    </source>
</evidence>
<feature type="repeat" description="WD" evidence="3">
    <location>
        <begin position="2756"/>
        <end position="2788"/>
    </location>
</feature>
<dbReference type="SUPFAM" id="SSF50978">
    <property type="entry name" value="WD40 repeat-like"/>
    <property type="match status" value="2"/>
</dbReference>
<feature type="repeat" description="WD" evidence="3">
    <location>
        <begin position="1188"/>
        <end position="1229"/>
    </location>
</feature>
<feature type="repeat" description="WD" evidence="3">
    <location>
        <begin position="2327"/>
        <end position="2368"/>
    </location>
</feature>
<feature type="repeat" description="WD" evidence="3">
    <location>
        <begin position="2498"/>
        <end position="2531"/>
    </location>
</feature>
<dbReference type="PROSITE" id="PS00678">
    <property type="entry name" value="WD_REPEATS_1"/>
    <property type="match status" value="8"/>
</dbReference>
<dbReference type="PRINTS" id="PR00320">
    <property type="entry name" value="GPROTEINBRPT"/>
</dbReference>
<organism evidence="6 7">
    <name type="scientific">Ceratobasidium theobromae</name>
    <dbReference type="NCBI Taxonomy" id="1582974"/>
    <lineage>
        <taxon>Eukaryota</taxon>
        <taxon>Fungi</taxon>
        <taxon>Dikarya</taxon>
        <taxon>Basidiomycota</taxon>
        <taxon>Agaricomycotina</taxon>
        <taxon>Agaricomycetes</taxon>
        <taxon>Cantharellales</taxon>
        <taxon>Ceratobasidiaceae</taxon>
        <taxon>Ceratobasidium</taxon>
    </lineage>
</organism>
<feature type="repeat" description="WD" evidence="3">
    <location>
        <begin position="1016"/>
        <end position="1057"/>
    </location>
</feature>
<feature type="repeat" description="WD" evidence="3">
    <location>
        <begin position="931"/>
        <end position="965"/>
    </location>
</feature>
<evidence type="ECO:0000256" key="4">
    <source>
        <dbReference type="SAM" id="MobiDB-lite"/>
    </source>
</evidence>
<feature type="region of interest" description="Disordered" evidence="4">
    <location>
        <begin position="1424"/>
        <end position="1444"/>
    </location>
</feature>
<keyword evidence="7" id="KW-1185">Reference proteome</keyword>
<dbReference type="Proteomes" id="UP000383932">
    <property type="component" value="Unassembled WGS sequence"/>
</dbReference>
<feature type="repeat" description="WD" evidence="3">
    <location>
        <begin position="1274"/>
        <end position="1315"/>
    </location>
</feature>
<dbReference type="InterPro" id="IPR059179">
    <property type="entry name" value="MLKL-like_MCAfunc"/>
</dbReference>
<feature type="repeat" description="WD" evidence="3">
    <location>
        <begin position="1231"/>
        <end position="1272"/>
    </location>
</feature>
<feature type="repeat" description="WD" evidence="3">
    <location>
        <begin position="2584"/>
        <end position="2625"/>
    </location>
</feature>
<dbReference type="InterPro" id="IPR011047">
    <property type="entry name" value="Quinoprotein_ADH-like_sf"/>
</dbReference>
<evidence type="ECO:0000313" key="6">
    <source>
        <dbReference type="EMBL" id="KAB5589314.1"/>
    </source>
</evidence>
<feature type="compositionally biased region" description="Low complexity" evidence="4">
    <location>
        <begin position="1496"/>
        <end position="1510"/>
    </location>
</feature>
<dbReference type="InterPro" id="IPR007111">
    <property type="entry name" value="NACHT_NTPase"/>
</dbReference>
<evidence type="ECO:0000259" key="5">
    <source>
        <dbReference type="PROSITE" id="PS50837"/>
    </source>
</evidence>
<feature type="repeat" description="WD" evidence="3">
    <location>
        <begin position="802"/>
        <end position="843"/>
    </location>
</feature>
<dbReference type="OrthoDB" id="538223at2759"/>
<feature type="region of interest" description="Disordered" evidence="4">
    <location>
        <begin position="1"/>
        <end position="35"/>
    </location>
</feature>
<feature type="region of interest" description="Disordered" evidence="4">
    <location>
        <begin position="1461"/>
        <end position="1511"/>
    </location>
</feature>
<dbReference type="InterPro" id="IPR036322">
    <property type="entry name" value="WD40_repeat_dom_sf"/>
</dbReference>
<dbReference type="InterPro" id="IPR019775">
    <property type="entry name" value="WD40_repeat_CS"/>
</dbReference>
<feature type="repeat" description="WD" evidence="3">
    <location>
        <begin position="1102"/>
        <end position="1143"/>
    </location>
</feature>
<feature type="compositionally biased region" description="Basic and acidic residues" evidence="4">
    <location>
        <begin position="1"/>
        <end position="11"/>
    </location>
</feature>
<dbReference type="InterPro" id="IPR056884">
    <property type="entry name" value="NPHP3-like_N"/>
</dbReference>
<dbReference type="InterPro" id="IPR015943">
    <property type="entry name" value="WD40/YVTN_repeat-like_dom_sf"/>
</dbReference>
<dbReference type="PROSITE" id="PS50837">
    <property type="entry name" value="NACHT"/>
    <property type="match status" value="2"/>
</dbReference>
<feature type="domain" description="NACHT" evidence="5">
    <location>
        <begin position="226"/>
        <end position="371"/>
    </location>
</feature>
<feature type="compositionally biased region" description="Low complexity" evidence="4">
    <location>
        <begin position="1463"/>
        <end position="1485"/>
    </location>
</feature>
<dbReference type="PANTHER" id="PTHR19848">
    <property type="entry name" value="WD40 REPEAT PROTEIN"/>
    <property type="match status" value="1"/>
</dbReference>
<dbReference type="PROSITE" id="PS50294">
    <property type="entry name" value="WD_REPEATS_REGION"/>
    <property type="match status" value="26"/>
</dbReference>
<feature type="repeat" description="WD" evidence="3">
    <location>
        <begin position="845"/>
        <end position="886"/>
    </location>
</feature>
<feature type="repeat" description="WD" evidence="3">
    <location>
        <begin position="2627"/>
        <end position="2668"/>
    </location>
</feature>
<dbReference type="EMBL" id="SSOP01000288">
    <property type="protein sequence ID" value="KAB5589314.1"/>
    <property type="molecule type" value="Genomic_DNA"/>
</dbReference>
<comment type="caution">
    <text evidence="6">The sequence shown here is derived from an EMBL/GenBank/DDBJ whole genome shotgun (WGS) entry which is preliminary data.</text>
</comment>
<feature type="repeat" description="WD" evidence="3">
    <location>
        <begin position="2455"/>
        <end position="2487"/>
    </location>
</feature>
<dbReference type="Pfam" id="PF24883">
    <property type="entry name" value="NPHP3_N"/>
    <property type="match status" value="2"/>
</dbReference>
<feature type="repeat" description="WD" evidence="3">
    <location>
        <begin position="1317"/>
        <end position="1350"/>
    </location>
</feature>
<accession>A0A5N5QCB8</accession>
<keyword evidence="1 3" id="KW-0853">WD repeat</keyword>
<dbReference type="InterPro" id="IPR027417">
    <property type="entry name" value="P-loop_NTPase"/>
</dbReference>
<feature type="repeat" description="WD" evidence="3">
    <location>
        <begin position="1059"/>
        <end position="1091"/>
    </location>
</feature>
<dbReference type="PROSITE" id="PS50082">
    <property type="entry name" value="WD_REPEATS_2"/>
    <property type="match status" value="26"/>
</dbReference>
<feature type="repeat" description="WD" evidence="3">
    <location>
        <begin position="2713"/>
        <end position="2754"/>
    </location>
</feature>
<dbReference type="CDD" id="cd21037">
    <property type="entry name" value="MLKL_NTD"/>
    <property type="match status" value="1"/>
</dbReference>
<feature type="repeat" description="WD" evidence="3">
    <location>
        <begin position="1145"/>
        <end position="1186"/>
    </location>
</feature>
<reference evidence="6 7" key="1">
    <citation type="journal article" date="2019" name="Fungal Biol. Biotechnol.">
        <title>Draft genome sequence of fastidious pathogen Ceratobasidium theobromae, which causes vascular-streak dieback in Theobroma cacao.</title>
        <authorList>
            <person name="Ali S.S."/>
            <person name="Asman A."/>
            <person name="Shao J."/>
            <person name="Firmansyah A.P."/>
            <person name="Susilo A.W."/>
            <person name="Rosmana A."/>
            <person name="McMahon P."/>
            <person name="Junaid M."/>
            <person name="Guest D."/>
            <person name="Kheng T.Y."/>
            <person name="Meinhardt L.W."/>
            <person name="Bailey B.A."/>
        </authorList>
    </citation>
    <scope>NUCLEOTIDE SEQUENCE [LARGE SCALE GENOMIC DNA]</scope>
    <source>
        <strain evidence="6 7">CT2</strain>
    </source>
</reference>
<feature type="repeat" description="WD" evidence="3">
    <location>
        <begin position="2799"/>
        <end position="2840"/>
    </location>
</feature>
<dbReference type="PANTHER" id="PTHR19848:SF8">
    <property type="entry name" value="F-BOX AND WD REPEAT DOMAIN CONTAINING 7"/>
    <property type="match status" value="1"/>
</dbReference>
<feature type="repeat" description="WD" evidence="3">
    <location>
        <begin position="888"/>
        <end position="929"/>
    </location>
</feature>
<feature type="compositionally biased region" description="Basic residues" evidence="4">
    <location>
        <begin position="1486"/>
        <end position="1495"/>
    </location>
</feature>
<sequence length="2908" mass="318440">MHPLHFPDHHLSGRPVPTSTPARPPNPKPRKSPSKGLHATLDRLHKTADLVPPLHPAINGLASFLSTFESAARHRHDYHKMASDLDITLQFLQRHLHASTSIILTETINDITRQVTSAIKNKSNNTSRAVQDELGSLDGRKDRSMSGRLLAAAHDEEDLLEVSMGKWHAKNANQMEARLNELAPAKLATYNSKLSEAINRRTCTENTRKNILSELYTWSDDPNAEKVFWMDGMAGTGKTTIACTLAQVLQVRGQLAASFFCTRSSPECRDANRIVPTIVYQLARHSTPFQSALGRAMEKNPDAAASNISAQFEHLLKDPLLEAKDKLPNNMVVVIDALDECQDSQVVSQVLDVFFRFLGDLPVKFLITSRPETAIREKMMSAENVSRSTFHLHDIEQSLVQEDIELYLREELEFMFPSPADVKQLAALAGNLFIYAATTVRYIRPSRTGVDPHERLSTMLAVDSGSLKRFAHIDTLYTKILDDALGEGLEPTERERMQYVLWTAICVREPVVVETLAALVGLNESQALTALELFRSVLHVSEDTGLVSTLHASFPDYMLNQDRSGQFFCDETAHSQLLTRCCMEVMKKELRFNICDLPSSFTPDDNVSDLRARIEQNISPSLSYACRYWPEHLNSAATSNVLRAMVDEFLSQRLLFWMEVLNLTGYMMMGVQGLVKVQAWLRILNQDSESIKHVSDAHKFIARFAAHEISLSTPHIYISALPLCPPSSLVSIHYQRRLHGLMKVEGTAIIRLGQAALATWTNDSGIHTVAYSPDGACVASGSWDGKICIRTVHDGKIIVGPFQGHSEAVSSIEFSPDGTRIVSGSFDYRVGVWDARDGKSVVGPLEGHTDWVMSVAFSPDGTRIVSGSGDCTIRVWSADDGTPVIGPFEGHAEGVNSVGYSPDGSCIVSGSSDATIRLWDAGTGALITDPFEDSTGPVKSVAFSPDGERIVCGSYEGALSIWNVRGTLLIGPLHGHASVVESVAFSPNGTLIVSGSDDQTIRIWCAHDGTPASGPFEGHTAFVNSVRFSPEGTHVISGSKDQTIRVWNVSDSSPTVAPSEAHSYPILTTAFSPDGILIASGSVDQTVRVWSALDGTLFAGPLRGHTDEVVSVAFSPDGARIASASSDCTIRVWRARDGTLIAGPFEGHEYAVSSVAFSPDGLRIASGSYDCTICVWDACNGKLVAGPFKGDTNEISSVSFSPDGMHIASGSRDASICIWDSRNGKQVIGPFKGHTEPILSVRFSPDGSHIASSSWDMTICVWDARNGKLISGPFKGHTDIIRSVAFSPDGTLVVSGSDDLTIRFWNTLDGTSAAPPLKAHTASIPTVGFSSDGSVVSGSYDNTIRVWTLQIEDGTHGALADSWTIRDDGWVLNTQSQMLFWVPGEIRGYFPRPNNHFTIGPLGSIQVNPDGMLVGEKWITTSSSHTRRPMDLGSTSSSSKPKRRALARRWFQDLKADLKSKFKSSSHASSRSSGHGSNSRPNSRPVSRHSTRHSSFHSSRPSVHSASSTRRTAWGRLKTTLNELQANASLAPSLKSSIGGLNSLLGIFEAAAKNRRDYENLATDLEITVEFLNQHLKAPIAGQAMERMAKIARSIEMEIKSIEAWRDRSETKRVMGASSDEEDIIERYRRIEQLLYRMQIEASMSTWAVVNEHLVDMRLEKLEPAKLASFDSTLSISIYRRTCTENTRKAILSELNSWSDNPDGKKIYWVDGMAGTGKTTIACTLASELKSRGQLAASFFCTRTSPECRDADRIVPTIAYQLARQSTPFQYALSQVLSEDPDIGFRNISAQFEGLLKEPLEASKEKIANNLVVVVDALDECEDTRVVNQILNVLFRFVGNLPIKFFVTSRPEPAIRERMISPENASKSILHLHDVERSLVQEDIELYLQEELEFMSPPASDVKELARLADNLFIYAATAVRYIRPGRARVDPRERMATMLAIDSKSRKKFAHIDVLYTTILSAALGNEELEPRERGRMEHVLYTSVCAREPIPIETLAELAGTRTEVRTLAALEPLLSVLYISEHTGLVSILHVSFSDYMFTQDRSGQFFCDENAYSQRLAQQCFEIMKTQLRFNMGGLPSSFTPDRDVPGLEAQIENNISQSLIYACQYWPEHMTNAAMPHELCRLIDEFLSERLLFWMEVLNLKGYIGMGVQRLVKVQAWLRAAGEFSDTAKLTSDAHKFVARFASHPISLSTPHIYISALPFCPPSSLVSTCYRQRMQGLIEVKGSAIIRMGQAALATWTTNSPILSAAYSPDGSQIVYGTWEGPIHIRKVHDGKVVVGPLQGHSTAVSSVCFSPDGLRICSGSYDRTIRVWDACEGTHIAGPFEGHTSWVSSVAFSPDGARIVSGSGDHTIRVWDAHNGRLATGPFEGHTDRVLSVGYSPDGTRILSGSGDHTIQVWDANSGSRIHSLIGHTDSVNSVEFSPDGERIVSGSGDCTIRVWDAYSGALAFNPLKGHTRSICSVAYSPNGKLIVSGSADQSIRVWNAHEESPAVGLFEGHTYDVESVKFSPDGAQIVSTSSDHSMRIWNLFDSLKSAVPSTGHTSFIYSAEFSPDGALIASGSGDETIRVWSALDGSLISGPLEGHTGPVLCVAFSPDSTRIVSGSSDHTIRVWHARDGKLVAGPFRGHSDGVRSIALSPDGSSIVSGSDDYSIRMWNASDGTLIIDPFQGHTGLIRSVAFSPDGSYIASGCNDGTIGIWDSFNGSQFIPIFQAHTDFVTCVRFSPNGLRIVSGSHDGTAHIWDARNGQSVVGPFEGHTDYVRSVAFSPDGTLIASGSADNTIRLWDSFSKALVAPPFQGHVSSISAVGFSPDGSFILSCSEDQSIQVWTVRQDQRSHAALADPWDVRDDGWILNSKSQLLFWLPGEIRDYFPRLNNRFTIGPLGSVRVEHDSVLLGEEWGKCWPGT</sequence>
<name>A0A5N5QCB8_9AGAM</name>
<dbReference type="SUPFAM" id="SSF52540">
    <property type="entry name" value="P-loop containing nucleoside triphosphate hydrolases"/>
    <property type="match status" value="2"/>
</dbReference>